<accession>A0A2T0UIS4</accession>
<keyword evidence="2" id="KW-0560">Oxidoreductase</keyword>
<dbReference type="InterPro" id="IPR002347">
    <property type="entry name" value="SDR_fam"/>
</dbReference>
<dbReference type="Gene3D" id="3.40.50.720">
    <property type="entry name" value="NAD(P)-binding Rossmann-like Domain"/>
    <property type="match status" value="1"/>
</dbReference>
<dbReference type="PANTHER" id="PTHR24320">
    <property type="entry name" value="RETINOL DEHYDROGENASE"/>
    <property type="match status" value="1"/>
</dbReference>
<evidence type="ECO:0000313" key="3">
    <source>
        <dbReference type="EMBL" id="PRY57840.1"/>
    </source>
</evidence>
<dbReference type="AlphaFoldDB" id="A0A2T0UIS4"/>
<dbReference type="InterPro" id="IPR036291">
    <property type="entry name" value="NAD(P)-bd_dom_sf"/>
</dbReference>
<comment type="similarity">
    <text evidence="1">Belongs to the short-chain dehydrogenases/reductases (SDR) family.</text>
</comment>
<protein>
    <submittedName>
        <fullName evidence="3">NAD(P)-dependent dehydrogenase (Short-subunit alcohol dehydrogenase family)</fullName>
    </submittedName>
</protein>
<gene>
    <name evidence="3" type="ORF">B0I28_106262</name>
</gene>
<evidence type="ECO:0000256" key="1">
    <source>
        <dbReference type="ARBA" id="ARBA00006484"/>
    </source>
</evidence>
<dbReference type="OrthoDB" id="4577644at2"/>
<dbReference type="SUPFAM" id="SSF51735">
    <property type="entry name" value="NAD(P)-binding Rossmann-fold domains"/>
    <property type="match status" value="1"/>
</dbReference>
<dbReference type="Pfam" id="PF00106">
    <property type="entry name" value="adh_short"/>
    <property type="match status" value="1"/>
</dbReference>
<proteinExistence type="inferred from homology"/>
<dbReference type="PANTHER" id="PTHR24320:SF148">
    <property type="entry name" value="NAD(P)-BINDING ROSSMANN-FOLD SUPERFAMILY PROTEIN"/>
    <property type="match status" value="1"/>
</dbReference>
<name>A0A2T0UIS4_9ACTN</name>
<dbReference type="PRINTS" id="PR00081">
    <property type="entry name" value="GDHRDH"/>
</dbReference>
<dbReference type="Proteomes" id="UP000238176">
    <property type="component" value="Unassembled WGS sequence"/>
</dbReference>
<organism evidence="3 4">
    <name type="scientific">Glycomyces artemisiae</name>
    <dbReference type="NCBI Taxonomy" id="1076443"/>
    <lineage>
        <taxon>Bacteria</taxon>
        <taxon>Bacillati</taxon>
        <taxon>Actinomycetota</taxon>
        <taxon>Actinomycetes</taxon>
        <taxon>Glycomycetales</taxon>
        <taxon>Glycomycetaceae</taxon>
        <taxon>Glycomyces</taxon>
    </lineage>
</organism>
<reference evidence="3 4" key="1">
    <citation type="submission" date="2018-03" db="EMBL/GenBank/DDBJ databases">
        <title>Genomic Encyclopedia of Type Strains, Phase III (KMG-III): the genomes of soil and plant-associated and newly described type strains.</title>
        <authorList>
            <person name="Whitman W."/>
        </authorList>
    </citation>
    <scope>NUCLEOTIDE SEQUENCE [LARGE SCALE GENOMIC DNA]</scope>
    <source>
        <strain evidence="3 4">CGMCC 4.7067</strain>
    </source>
</reference>
<evidence type="ECO:0000256" key="2">
    <source>
        <dbReference type="ARBA" id="ARBA00023002"/>
    </source>
</evidence>
<dbReference type="EMBL" id="PVTJ01000006">
    <property type="protein sequence ID" value="PRY57840.1"/>
    <property type="molecule type" value="Genomic_DNA"/>
</dbReference>
<keyword evidence="4" id="KW-1185">Reference proteome</keyword>
<comment type="caution">
    <text evidence="3">The sequence shown here is derived from an EMBL/GenBank/DDBJ whole genome shotgun (WGS) entry which is preliminary data.</text>
</comment>
<dbReference type="GO" id="GO:0016491">
    <property type="term" value="F:oxidoreductase activity"/>
    <property type="evidence" value="ECO:0007669"/>
    <property type="project" value="UniProtKB-KW"/>
</dbReference>
<dbReference type="RefSeq" id="WP_106365022.1">
    <property type="nucleotide sequence ID" value="NZ_PVTJ01000006.1"/>
</dbReference>
<sequence length="344" mass="36956">MEHHTKQHPIGTGFTAATTADEVLAGIDLSGRHIVVTGGHNGIGLETVRALSKAGAAVTVAARNPERAAASLAGIDRVETSQLDLLDPASIDAFAARYLATGRPLHALVNNAGIMAGPLVRDARGYESQFAVNHLGHFQLTLGLLPALRSARGARVVNLTSGGHRISDIRWDDPHFKDGYDEMGMLGYGQSKTANVLFAVELDRRWSADGIRGFAVHPGIVMTTRLGPWIPEGEEREPWLSDDQMRAMGLADERGELILDPDRELKTPQQGASTSVFAAASPLLDGIGGVYLKDNDLSPLDEDPHDVEFGTDSDVKSDVVPYALDPASARRLWELSEELIGHKV</sequence>
<evidence type="ECO:0000313" key="4">
    <source>
        <dbReference type="Proteomes" id="UP000238176"/>
    </source>
</evidence>